<keyword evidence="3" id="KW-1185">Reference proteome</keyword>
<name>A0A7X8YHL1_9VIBR</name>
<evidence type="ECO:0000313" key="3">
    <source>
        <dbReference type="Proteomes" id="UP000535589"/>
    </source>
</evidence>
<sequence length="435" mass="49510">MSVLPNDTFLGRLKFFEIYDDFFGPKFFSVKDELDRLYLVYWSGDYNDGTETKWIYMPVSQKILDELLREEYSVHKAFSESKQLLLVSTFIKKDAGKTTIELLNVDERKNVNFPPKDFSIELDEIQSIAPESSWDFNLRIAKRDNKSSPSDNVVAKVLGAFGDIIKLLMKDGKNKNPSIYPYSAKYGSFDVKLGSSNQERAAVAIELLNSILSDKDSIEKKLEELEVDPFRLKDLLDIVNLDKLELTLKSKTSDTLKKPIKISSASLLPIIQKLERNVKNYVDSSKVPQANCLDRVIDIVIHRVDGGELQHELINGITSQRQVAYHTNAAQCLGLLSSSNTVTIAGRVLAQKNNRTAQYQYLAERFESSDFGWAWMKWAGVTSIRDLEPESAEQFVKERVRGLKRTSVARRASSLSSWASILREYSRQYDDGENL</sequence>
<evidence type="ECO:0000259" key="1">
    <source>
        <dbReference type="Pfam" id="PF20215"/>
    </source>
</evidence>
<comment type="caution">
    <text evidence="2">The sequence shown here is derived from an EMBL/GenBank/DDBJ whole genome shotgun (WGS) entry which is preliminary data.</text>
</comment>
<reference evidence="2 3" key="1">
    <citation type="submission" date="2020-04" db="EMBL/GenBank/DDBJ databases">
        <title>Vibrio sp. SM6, a novel species isolated from seawater.</title>
        <authorList>
            <person name="Wang X."/>
        </authorList>
    </citation>
    <scope>NUCLEOTIDE SEQUENCE [LARGE SCALE GENOMIC DNA]</scope>
    <source>
        <strain evidence="2 3">SM6</strain>
    </source>
</reference>
<dbReference type="InterPro" id="IPR046482">
    <property type="entry name" value="DUF6575"/>
</dbReference>
<gene>
    <name evidence="2" type="ORF">HGP28_12005</name>
</gene>
<dbReference type="Proteomes" id="UP000535589">
    <property type="component" value="Unassembled WGS sequence"/>
</dbReference>
<dbReference type="AlphaFoldDB" id="A0A7X8YHL1"/>
<evidence type="ECO:0000313" key="2">
    <source>
        <dbReference type="EMBL" id="NLS13616.1"/>
    </source>
</evidence>
<dbReference type="EMBL" id="JABAIK010000010">
    <property type="protein sequence ID" value="NLS13616.1"/>
    <property type="molecule type" value="Genomic_DNA"/>
</dbReference>
<organism evidence="2 3">
    <name type="scientific">Vibrio agarilyticus</name>
    <dbReference type="NCBI Taxonomy" id="2726741"/>
    <lineage>
        <taxon>Bacteria</taxon>
        <taxon>Pseudomonadati</taxon>
        <taxon>Pseudomonadota</taxon>
        <taxon>Gammaproteobacteria</taxon>
        <taxon>Vibrionales</taxon>
        <taxon>Vibrionaceae</taxon>
        <taxon>Vibrio</taxon>
    </lineage>
</organism>
<protein>
    <recommendedName>
        <fullName evidence="1">DUF6575 domain-containing protein</fullName>
    </recommendedName>
</protein>
<feature type="domain" description="DUF6575" evidence="1">
    <location>
        <begin position="1"/>
        <end position="218"/>
    </location>
</feature>
<proteinExistence type="predicted"/>
<dbReference type="RefSeq" id="WP_168836710.1">
    <property type="nucleotide sequence ID" value="NZ_JABAIK010000010.1"/>
</dbReference>
<accession>A0A7X8YHL1</accession>
<dbReference type="Pfam" id="PF20215">
    <property type="entry name" value="DUF6575"/>
    <property type="match status" value="1"/>
</dbReference>